<dbReference type="GO" id="GO:0003677">
    <property type="term" value="F:DNA binding"/>
    <property type="evidence" value="ECO:0007669"/>
    <property type="project" value="UniProtKB-UniRule"/>
</dbReference>
<keyword evidence="3" id="KW-0805">Transcription regulation</keyword>
<dbReference type="AlphaFoldDB" id="A0A6G1Q8W0"/>
<dbReference type="Pfam" id="PF00046">
    <property type="entry name" value="Homeodomain"/>
    <property type="match status" value="3"/>
</dbReference>
<feature type="compositionally biased region" description="Polar residues" evidence="7">
    <location>
        <begin position="326"/>
        <end position="338"/>
    </location>
</feature>
<feature type="region of interest" description="Disordered" evidence="7">
    <location>
        <begin position="795"/>
        <end position="879"/>
    </location>
</feature>
<feature type="domain" description="Homeobox" evidence="8">
    <location>
        <begin position="628"/>
        <end position="688"/>
    </location>
</feature>
<dbReference type="InterPro" id="IPR036291">
    <property type="entry name" value="NAD(P)-bd_dom_sf"/>
</dbReference>
<feature type="DNA-binding region" description="Homeobox" evidence="5">
    <location>
        <begin position="467"/>
        <end position="514"/>
    </location>
</feature>
<dbReference type="PROSITE" id="PS50071">
    <property type="entry name" value="HOMEOBOX_2"/>
    <property type="match status" value="3"/>
</dbReference>
<accession>A0A6G1Q8W0</accession>
<gene>
    <name evidence="9" type="ORF">EXN66_Car014649</name>
</gene>
<dbReference type="Proteomes" id="UP000503349">
    <property type="component" value="Chromosome 14"/>
</dbReference>
<sequence length="1037" mass="114886">MSLSGWVCLVTGASRGIGRGIALQLSEAGATVYITGRQEKTLIKTAAEVKERGGCCVPVICDSTRDEDIEELFERIKREQNGRLDILVNNAYAGVQTIFENIEKKFWETDPSIWDSINNTGLRGHYFFSVYASRLMVAQGRGLIITISSIGGLRYIFNVPYGVGKAACDRLAADMAVELKRRGVVSVSLWPGAVQTELVSQFVLEKETPHGVNSKFKDVFANGETTELSGKCIVNLAKGRIKLLVVAKFIQVVKQRVNVINSSDSDKHLMSLTGKVLMTCDLARRYGIQDIDDWHTHPAVTLGEPDGPCGLPGPQLRLASIVPDRGNTSQFKNKSNNGRTEDGETAATDIRTRISRTERFASSMGRVKEPILITQMATYREHNGRNGQLIVMKDLLDAKVTKTDCESKLEAKRSMDLHHSASSAESNTGGVVSFTTNHNSVVCLPLVSEGLKLVWTQSDQTRELDQIPELVQAFNLFPYPSSREVSTLARVCALPLDKVKVWFMVQRIKYGISWSSEEIEETRRKLAVPELYEDTADTNDELIHKSTICEKLVIEDKDSSEVEDVLSNLTPQKMKTKCKSPDSYKPMAPCFSSTLPPPQDSYFYRPPADVTPNTATEVSLDLSESSSQQHRHGRYKKSKAQLAALRKSFLRENWPAEAELRRLQEETGLSRNDIRKWFSDSRYQLRVGRGSLAAAQNYSQHTAVGGKHDQQTQPLPLINQKTCHLNGTKGQEGARSNGIRRPHFFQTFLSNSLEAFGEKILESEGCDVVEEFSGDGDSFKDEEQSEEQPLQLIKTSKIEPDFPQQATSSNLKTSTHPSPSGSPPLTASPIKQLSNCISTSKKSDHSAKASPAQTPLRVSGTSSSKSPALTPAGRPRKTKEQLDVLKQHFLRCQWPKSEDYTELVKLTGLPRADVIQWFGDTRYAVKNGQLRWVKGVRDQFLAELAAQQSSGGINNGSGSGTSLRVGCGRKRKSQGNGTNTDSPDIQPLVTYYLSTGSLHEKDLDSLCKKSRMSYQQVRDWFAAQDVGETDQESVITD</sequence>
<dbReference type="SUPFAM" id="SSF51735">
    <property type="entry name" value="NAD(P)-binding Rossmann-fold domains"/>
    <property type="match status" value="1"/>
</dbReference>
<feature type="domain" description="Homeobox" evidence="8">
    <location>
        <begin position="465"/>
        <end position="513"/>
    </location>
</feature>
<feature type="compositionally biased region" description="Low complexity" evidence="7">
    <location>
        <begin position="813"/>
        <end position="825"/>
    </location>
</feature>
<keyword evidence="2" id="KW-0677">Repeat</keyword>
<dbReference type="InterPro" id="IPR009057">
    <property type="entry name" value="Homeodomain-like_sf"/>
</dbReference>
<keyword evidence="5 6" id="KW-0238">DNA-binding</keyword>
<reference evidence="9 10" key="1">
    <citation type="submission" date="2019-02" db="EMBL/GenBank/DDBJ databases">
        <title>Opniocepnalus argus genome.</title>
        <authorList>
            <person name="Zhou C."/>
            <person name="Xiao S."/>
        </authorList>
    </citation>
    <scope>NUCLEOTIDE SEQUENCE [LARGE SCALE GENOMIC DNA]</scope>
    <source>
        <strain evidence="9">OARG1902GOOAL</strain>
        <tissue evidence="9">Muscle</tissue>
    </source>
</reference>
<feature type="DNA-binding region" description="Homeobox" evidence="5">
    <location>
        <begin position="630"/>
        <end position="689"/>
    </location>
</feature>
<keyword evidence="4" id="KW-0804">Transcription</keyword>
<evidence type="ECO:0000256" key="5">
    <source>
        <dbReference type="PROSITE-ProRule" id="PRU00108"/>
    </source>
</evidence>
<dbReference type="InterPro" id="IPR024578">
    <property type="entry name" value="Homez_homeobox_dom"/>
</dbReference>
<feature type="domain" description="Homeobox" evidence="8">
    <location>
        <begin position="874"/>
        <end position="928"/>
    </location>
</feature>
<evidence type="ECO:0000256" key="4">
    <source>
        <dbReference type="ARBA" id="ARBA00023163"/>
    </source>
</evidence>
<dbReference type="SMART" id="SM00389">
    <property type="entry name" value="HOX"/>
    <property type="match status" value="3"/>
</dbReference>
<evidence type="ECO:0000256" key="6">
    <source>
        <dbReference type="RuleBase" id="RU000682"/>
    </source>
</evidence>
<dbReference type="Pfam" id="PF11569">
    <property type="entry name" value="Homez"/>
    <property type="match status" value="1"/>
</dbReference>
<dbReference type="CDD" id="cd09763">
    <property type="entry name" value="DHRS1-like_SDR_c"/>
    <property type="match status" value="1"/>
</dbReference>
<dbReference type="InterPro" id="IPR001356">
    <property type="entry name" value="HD"/>
</dbReference>
<protein>
    <submittedName>
        <fullName evidence="9">Dehydrogenase/reductase SDR family member 1</fullName>
    </submittedName>
</protein>
<comment type="subcellular location">
    <subcellularLocation>
        <location evidence="5 6">Nucleus</location>
    </subcellularLocation>
</comment>
<feature type="compositionally biased region" description="Polar residues" evidence="7">
    <location>
        <begin position="829"/>
        <end position="840"/>
    </location>
</feature>
<dbReference type="SUPFAM" id="SSF46689">
    <property type="entry name" value="Homeodomain-like"/>
    <property type="match status" value="3"/>
</dbReference>
<dbReference type="Pfam" id="PF00106">
    <property type="entry name" value="adh_short"/>
    <property type="match status" value="1"/>
</dbReference>
<evidence type="ECO:0000256" key="2">
    <source>
        <dbReference type="ARBA" id="ARBA00022737"/>
    </source>
</evidence>
<dbReference type="InterPro" id="IPR002347">
    <property type="entry name" value="SDR_fam"/>
</dbReference>
<dbReference type="FunFam" id="1.10.10.60:FF:000172">
    <property type="entry name" value="Homeobox and leucine zipper protein Homez"/>
    <property type="match status" value="1"/>
</dbReference>
<evidence type="ECO:0000259" key="8">
    <source>
        <dbReference type="PROSITE" id="PS50071"/>
    </source>
</evidence>
<dbReference type="Gene3D" id="3.40.50.720">
    <property type="entry name" value="NAD(P)-binding Rossmann-like Domain"/>
    <property type="match status" value="1"/>
</dbReference>
<keyword evidence="1" id="KW-0597">Phosphoprotein</keyword>
<dbReference type="EMBL" id="CM015725">
    <property type="protein sequence ID" value="KAF3698962.1"/>
    <property type="molecule type" value="Genomic_DNA"/>
</dbReference>
<feature type="DNA-binding region" description="Homeobox" evidence="5">
    <location>
        <begin position="876"/>
        <end position="929"/>
    </location>
</feature>
<dbReference type="Gene3D" id="1.10.10.60">
    <property type="entry name" value="Homeodomain-like"/>
    <property type="match status" value="4"/>
</dbReference>
<evidence type="ECO:0000313" key="9">
    <source>
        <dbReference type="EMBL" id="KAF3698962.1"/>
    </source>
</evidence>
<evidence type="ECO:0000313" key="10">
    <source>
        <dbReference type="Proteomes" id="UP000503349"/>
    </source>
</evidence>
<feature type="compositionally biased region" description="Polar residues" evidence="7">
    <location>
        <begin position="974"/>
        <end position="983"/>
    </location>
</feature>
<dbReference type="FunFam" id="1.10.10.60:FF:000425">
    <property type="entry name" value="Homeobox and leucine zipper encoding a"/>
    <property type="match status" value="1"/>
</dbReference>
<keyword evidence="5 6" id="KW-0539">Nucleus</keyword>
<dbReference type="PANTHER" id="PTHR44147">
    <property type="entry name" value="DEHYDROGENASE/REDUCTASE SDR FAMILY MEMBER 1"/>
    <property type="match status" value="1"/>
</dbReference>
<name>A0A6G1Q8W0_CHAAH</name>
<dbReference type="PRINTS" id="PR00081">
    <property type="entry name" value="GDHRDH"/>
</dbReference>
<dbReference type="CDD" id="cd00086">
    <property type="entry name" value="homeodomain"/>
    <property type="match status" value="3"/>
</dbReference>
<evidence type="ECO:0000256" key="7">
    <source>
        <dbReference type="SAM" id="MobiDB-lite"/>
    </source>
</evidence>
<evidence type="ECO:0000256" key="1">
    <source>
        <dbReference type="ARBA" id="ARBA00022553"/>
    </source>
</evidence>
<keyword evidence="10" id="KW-1185">Reference proteome</keyword>
<reference evidence="10" key="2">
    <citation type="submission" date="2019-02" db="EMBL/GenBank/DDBJ databases">
        <title>Opniocepnalus argus Var Kimnra genome.</title>
        <authorList>
            <person name="Zhou C."/>
            <person name="Xiao S."/>
        </authorList>
    </citation>
    <scope>NUCLEOTIDE SEQUENCE [LARGE SCALE GENOMIC DNA]</scope>
</reference>
<dbReference type="GO" id="GO:0005634">
    <property type="term" value="C:nucleus"/>
    <property type="evidence" value="ECO:0007669"/>
    <property type="project" value="UniProtKB-SubCell"/>
</dbReference>
<keyword evidence="5 6" id="KW-0371">Homeobox</keyword>
<evidence type="ECO:0000256" key="3">
    <source>
        <dbReference type="ARBA" id="ARBA00023015"/>
    </source>
</evidence>
<organism evidence="9 10">
    <name type="scientific">Channa argus</name>
    <name type="common">Northern snakehead</name>
    <name type="synonym">Ophicephalus argus</name>
    <dbReference type="NCBI Taxonomy" id="215402"/>
    <lineage>
        <taxon>Eukaryota</taxon>
        <taxon>Metazoa</taxon>
        <taxon>Chordata</taxon>
        <taxon>Craniata</taxon>
        <taxon>Vertebrata</taxon>
        <taxon>Euteleostomi</taxon>
        <taxon>Actinopterygii</taxon>
        <taxon>Neopterygii</taxon>
        <taxon>Teleostei</taxon>
        <taxon>Neoteleostei</taxon>
        <taxon>Acanthomorphata</taxon>
        <taxon>Anabantaria</taxon>
        <taxon>Anabantiformes</taxon>
        <taxon>Channoidei</taxon>
        <taxon>Channidae</taxon>
        <taxon>Channa</taxon>
    </lineage>
</organism>
<feature type="region of interest" description="Disordered" evidence="7">
    <location>
        <begin position="325"/>
        <end position="346"/>
    </location>
</feature>
<proteinExistence type="predicted"/>
<feature type="region of interest" description="Disordered" evidence="7">
    <location>
        <begin position="949"/>
        <end position="983"/>
    </location>
</feature>
<dbReference type="PANTHER" id="PTHR44147:SF2">
    <property type="entry name" value="DEHYDROGENASE_REDUCTASE SDR FAMILY MEMBER 1"/>
    <property type="match status" value="1"/>
</dbReference>